<dbReference type="InterPro" id="IPR003658">
    <property type="entry name" value="Anti-sigma_ant"/>
</dbReference>
<keyword evidence="6" id="KW-1185">Reference proteome</keyword>
<dbReference type="GO" id="GO:0043856">
    <property type="term" value="F:anti-sigma factor antagonist activity"/>
    <property type="evidence" value="ECO:0007669"/>
    <property type="project" value="InterPro"/>
</dbReference>
<dbReference type="Proteomes" id="UP000622166">
    <property type="component" value="Unassembled WGS sequence"/>
</dbReference>
<dbReference type="InterPro" id="IPR058548">
    <property type="entry name" value="MlaB-like_STAS"/>
</dbReference>
<dbReference type="Gene3D" id="3.30.750.24">
    <property type="entry name" value="STAS domain"/>
    <property type="match status" value="1"/>
</dbReference>
<dbReference type="InterPro" id="IPR036513">
    <property type="entry name" value="STAS_dom_sf"/>
</dbReference>
<evidence type="ECO:0000313" key="5">
    <source>
        <dbReference type="EMBL" id="GGZ00257.1"/>
    </source>
</evidence>
<feature type="domain" description="STAS" evidence="3">
    <location>
        <begin position="45"/>
        <end position="136"/>
    </location>
</feature>
<reference evidence="5" key="2">
    <citation type="submission" date="2020-09" db="EMBL/GenBank/DDBJ databases">
        <authorList>
            <person name="Sun Q."/>
            <person name="Ohkuma M."/>
        </authorList>
    </citation>
    <scope>NUCLEOTIDE SEQUENCE</scope>
    <source>
        <strain evidence="5">JCM 4815</strain>
    </source>
</reference>
<dbReference type="GO" id="GO:0003723">
    <property type="term" value="F:RNA binding"/>
    <property type="evidence" value="ECO:0007669"/>
    <property type="project" value="InterPro"/>
</dbReference>
<dbReference type="SMART" id="SM01012">
    <property type="entry name" value="ANTAR"/>
    <property type="match status" value="1"/>
</dbReference>
<comment type="similarity">
    <text evidence="1 2">Belongs to the anti-sigma-factor antagonist family.</text>
</comment>
<dbReference type="InterPro" id="IPR002645">
    <property type="entry name" value="STAS_dom"/>
</dbReference>
<evidence type="ECO:0000256" key="2">
    <source>
        <dbReference type="RuleBase" id="RU003749"/>
    </source>
</evidence>
<dbReference type="CDD" id="cd07043">
    <property type="entry name" value="STAS_anti-anti-sigma_factors"/>
    <property type="match status" value="1"/>
</dbReference>
<dbReference type="AlphaFoldDB" id="A0A918PCU8"/>
<dbReference type="SUPFAM" id="SSF52091">
    <property type="entry name" value="SpoIIaa-like"/>
    <property type="match status" value="1"/>
</dbReference>
<reference evidence="5" key="1">
    <citation type="journal article" date="2014" name="Int. J. Syst. Evol. Microbiol.">
        <title>Complete genome sequence of Corynebacterium casei LMG S-19264T (=DSM 44701T), isolated from a smear-ripened cheese.</title>
        <authorList>
            <consortium name="US DOE Joint Genome Institute (JGI-PGF)"/>
            <person name="Walter F."/>
            <person name="Albersmeier A."/>
            <person name="Kalinowski J."/>
            <person name="Ruckert C."/>
        </authorList>
    </citation>
    <scope>NUCLEOTIDE SEQUENCE</scope>
    <source>
        <strain evidence="5">JCM 4815</strain>
    </source>
</reference>
<evidence type="ECO:0000259" key="4">
    <source>
        <dbReference type="PROSITE" id="PS50921"/>
    </source>
</evidence>
<comment type="caution">
    <text evidence="5">The sequence shown here is derived from an EMBL/GenBank/DDBJ whole genome shotgun (WGS) entry which is preliminary data.</text>
</comment>
<dbReference type="PROSITE" id="PS50921">
    <property type="entry name" value="ANTAR"/>
    <property type="match status" value="1"/>
</dbReference>
<dbReference type="EMBL" id="BMVW01000002">
    <property type="protein sequence ID" value="GGZ00257.1"/>
    <property type="molecule type" value="Genomic_DNA"/>
</dbReference>
<dbReference type="Gene3D" id="1.10.10.10">
    <property type="entry name" value="Winged helix-like DNA-binding domain superfamily/Winged helix DNA-binding domain"/>
    <property type="match status" value="1"/>
</dbReference>
<evidence type="ECO:0000313" key="6">
    <source>
        <dbReference type="Proteomes" id="UP000622166"/>
    </source>
</evidence>
<dbReference type="PANTHER" id="PTHR33495:SF2">
    <property type="entry name" value="ANTI-SIGMA FACTOR ANTAGONIST TM_1081-RELATED"/>
    <property type="match status" value="1"/>
</dbReference>
<dbReference type="InterPro" id="IPR036388">
    <property type="entry name" value="WH-like_DNA-bd_sf"/>
</dbReference>
<organism evidence="5 6">
    <name type="scientific">Streptomyces poonensis</name>
    <dbReference type="NCBI Taxonomy" id="68255"/>
    <lineage>
        <taxon>Bacteria</taxon>
        <taxon>Bacillati</taxon>
        <taxon>Actinomycetota</taxon>
        <taxon>Actinomycetes</taxon>
        <taxon>Kitasatosporales</taxon>
        <taxon>Streptomycetaceae</taxon>
        <taxon>Streptomyces</taxon>
    </lineage>
</organism>
<evidence type="ECO:0000259" key="3">
    <source>
        <dbReference type="PROSITE" id="PS50801"/>
    </source>
</evidence>
<dbReference type="InterPro" id="IPR005561">
    <property type="entry name" value="ANTAR"/>
</dbReference>
<dbReference type="RefSeq" id="WP_229858550.1">
    <property type="nucleotide sequence ID" value="NZ_BMVW01000002.1"/>
</dbReference>
<dbReference type="Pfam" id="PF13466">
    <property type="entry name" value="STAS_2"/>
    <property type="match status" value="1"/>
</dbReference>
<protein>
    <recommendedName>
        <fullName evidence="2">Anti-sigma factor antagonist</fullName>
    </recommendedName>
</protein>
<dbReference type="NCBIfam" id="TIGR00377">
    <property type="entry name" value="ant_ant_sig"/>
    <property type="match status" value="1"/>
</dbReference>
<feature type="domain" description="ANTAR" evidence="4">
    <location>
        <begin position="170"/>
        <end position="231"/>
    </location>
</feature>
<gene>
    <name evidence="5" type="ORF">GCM10010365_18790</name>
</gene>
<name>A0A918PCU8_9ACTN</name>
<accession>A0A918PCU8</accession>
<dbReference type="Pfam" id="PF03861">
    <property type="entry name" value="ANTAR"/>
    <property type="match status" value="1"/>
</dbReference>
<evidence type="ECO:0000256" key="1">
    <source>
        <dbReference type="ARBA" id="ARBA00009013"/>
    </source>
</evidence>
<sequence length="281" mass="29519">MDASTWGETAMPESVFSERSTGLGAGAAGCPEPGGAVAWSRSSELSVESRPDGDRVLVVVSGELDIDTDQMLQRVLRDALGRSVRGVDLDLTRVGFSDCSGLNVVLAMRRRALGDGKTVAIRAASPAVERLLEVTGTRSLFEVSAVPAEAAGQDGCDSDEGDNGLSAQDLEELRIEVVQLRRAMQTRPTIDLARGVLMASFRLSPEDAWHVLVTVSQRANVKLHRLAHELVGTVRGGPLPANLQGELGSAVAALRSDGEPSAGTGARGDGVAEVRALKEMP</sequence>
<dbReference type="PROSITE" id="PS50801">
    <property type="entry name" value="STAS"/>
    <property type="match status" value="1"/>
</dbReference>
<dbReference type="PANTHER" id="PTHR33495">
    <property type="entry name" value="ANTI-SIGMA FACTOR ANTAGONIST TM_1081-RELATED-RELATED"/>
    <property type="match status" value="1"/>
</dbReference>
<proteinExistence type="inferred from homology"/>